<dbReference type="Pfam" id="PF00887">
    <property type="entry name" value="ACBP"/>
    <property type="match status" value="1"/>
</dbReference>
<dbReference type="InterPro" id="IPR000582">
    <property type="entry name" value="Acyl-CoA-binding_protein"/>
</dbReference>
<dbReference type="GO" id="GO:0000062">
    <property type="term" value="F:fatty-acyl-CoA binding"/>
    <property type="evidence" value="ECO:0007669"/>
    <property type="project" value="InterPro"/>
</dbReference>
<name>A0A673UPQ7_SURSU</name>
<evidence type="ECO:0000259" key="2">
    <source>
        <dbReference type="PROSITE" id="PS51228"/>
    </source>
</evidence>
<reference evidence="3" key="3">
    <citation type="submission" date="2025-09" db="UniProtKB">
        <authorList>
            <consortium name="Ensembl"/>
        </authorList>
    </citation>
    <scope>IDENTIFICATION</scope>
</reference>
<organism evidence="3 4">
    <name type="scientific">Suricata suricatta</name>
    <name type="common">Meerkat</name>
    <dbReference type="NCBI Taxonomy" id="37032"/>
    <lineage>
        <taxon>Eukaryota</taxon>
        <taxon>Metazoa</taxon>
        <taxon>Chordata</taxon>
        <taxon>Craniata</taxon>
        <taxon>Vertebrata</taxon>
        <taxon>Euteleostomi</taxon>
        <taxon>Mammalia</taxon>
        <taxon>Eutheria</taxon>
        <taxon>Laurasiatheria</taxon>
        <taxon>Carnivora</taxon>
        <taxon>Feliformia</taxon>
        <taxon>Herpestidae</taxon>
        <taxon>Suricata</taxon>
    </lineage>
</organism>
<reference evidence="3 4" key="1">
    <citation type="submission" date="2019-05" db="EMBL/GenBank/DDBJ databases">
        <title>A Chromosome-scale Meerkat (S. suricatta) Genome Assembly.</title>
        <authorList>
            <person name="Dudchenko O."/>
            <person name="Lieberman Aiden E."/>
            <person name="Tung J."/>
            <person name="Barreiro L.B."/>
            <person name="Clutton-Brock T.H."/>
        </authorList>
    </citation>
    <scope>NUCLEOTIDE SEQUENCE [LARGE SCALE GENOMIC DNA]</scope>
</reference>
<accession>A0A673UPQ7</accession>
<sequence length="151" mass="16252">MAATPAAVRPPLPREAVSAAQPPLHNGLFREAGQWAARLRPRPQSQSGLRVVSLRPPAAPRARAVLTNRSAAPRQPGPRRPLPARGLQPANRKDTGPASVPSTCQVAFEMACAAIKQLKGPVSDEQKLLVYSFYKQATQDDCNIPAHLPQM</sequence>
<dbReference type="Proteomes" id="UP000472268">
    <property type="component" value="Chromosome 17"/>
</dbReference>
<feature type="region of interest" description="Disordered" evidence="1">
    <location>
        <begin position="39"/>
        <end position="100"/>
    </location>
</feature>
<evidence type="ECO:0000256" key="1">
    <source>
        <dbReference type="SAM" id="MobiDB-lite"/>
    </source>
</evidence>
<dbReference type="SUPFAM" id="SSF47027">
    <property type="entry name" value="Acyl-CoA binding protein"/>
    <property type="match status" value="1"/>
</dbReference>
<keyword evidence="4" id="KW-1185">Reference proteome</keyword>
<dbReference type="PROSITE" id="PS51228">
    <property type="entry name" value="ACB_2"/>
    <property type="match status" value="1"/>
</dbReference>
<reference evidence="3" key="2">
    <citation type="submission" date="2025-08" db="UniProtKB">
        <authorList>
            <consortium name="Ensembl"/>
        </authorList>
    </citation>
    <scope>IDENTIFICATION</scope>
</reference>
<dbReference type="Ensembl" id="ENSSSUT00005026649.1">
    <property type="protein sequence ID" value="ENSSSUP00005023272.1"/>
    <property type="gene ID" value="ENSSSUG00005015181.1"/>
</dbReference>
<evidence type="ECO:0000313" key="3">
    <source>
        <dbReference type="Ensembl" id="ENSSSUP00005023272.1"/>
    </source>
</evidence>
<dbReference type="Gene3D" id="1.20.80.10">
    <property type="match status" value="1"/>
</dbReference>
<dbReference type="InterPro" id="IPR014352">
    <property type="entry name" value="FERM/acyl-CoA-bd_prot_sf"/>
</dbReference>
<protein>
    <recommendedName>
        <fullName evidence="2">ACB domain-containing protein</fullName>
    </recommendedName>
</protein>
<dbReference type="AlphaFoldDB" id="A0A673UPQ7"/>
<feature type="domain" description="ACB" evidence="2">
    <location>
        <begin position="104"/>
        <end position="151"/>
    </location>
</feature>
<evidence type="ECO:0000313" key="4">
    <source>
        <dbReference type="Proteomes" id="UP000472268"/>
    </source>
</evidence>
<feature type="region of interest" description="Disordered" evidence="1">
    <location>
        <begin position="1"/>
        <end position="25"/>
    </location>
</feature>
<dbReference type="InterPro" id="IPR035984">
    <property type="entry name" value="Acyl-CoA-binding_sf"/>
</dbReference>
<proteinExistence type="predicted"/>